<evidence type="ECO:0000256" key="2">
    <source>
        <dbReference type="ARBA" id="ARBA00022729"/>
    </source>
</evidence>
<feature type="binding site" evidence="3">
    <location>
        <position position="218"/>
    </location>
    <ligand>
        <name>Fe cation</name>
        <dbReference type="ChEBI" id="CHEBI:24875"/>
    </ligand>
</feature>
<evidence type="ECO:0000313" key="5">
    <source>
        <dbReference type="EMBL" id="PQJ52261.1"/>
    </source>
</evidence>
<evidence type="ECO:0000256" key="3">
    <source>
        <dbReference type="PIRSR" id="PIRSR002825-1"/>
    </source>
</evidence>
<dbReference type="Proteomes" id="UP000239007">
    <property type="component" value="Unassembled WGS sequence"/>
</dbReference>
<dbReference type="GO" id="GO:0030288">
    <property type="term" value="C:outer membrane-bounded periplasmic space"/>
    <property type="evidence" value="ECO:0007669"/>
    <property type="project" value="TreeGrafter"/>
</dbReference>
<feature type="binding site" evidence="3">
    <location>
        <position position="217"/>
    </location>
    <ligand>
        <name>Fe cation</name>
        <dbReference type="ChEBI" id="CHEBI:24875"/>
    </ligand>
</feature>
<evidence type="ECO:0000313" key="6">
    <source>
        <dbReference type="Proteomes" id="UP000239007"/>
    </source>
</evidence>
<dbReference type="RefSeq" id="WP_105050718.1">
    <property type="nucleotide sequence ID" value="NZ_BMYG01000005.1"/>
</dbReference>
<keyword evidence="6" id="KW-1185">Reference proteome</keyword>
<keyword evidence="2 4" id="KW-0732">Signal</keyword>
<comment type="caution">
    <text evidence="5">The sequence shown here is derived from an EMBL/GenBank/DDBJ whole genome shotgun (WGS) entry which is preliminary data.</text>
</comment>
<gene>
    <name evidence="5" type="ORF">BTO11_00375</name>
</gene>
<dbReference type="PIRSF" id="PIRSF002825">
    <property type="entry name" value="CfbpA"/>
    <property type="match status" value="1"/>
</dbReference>
<accession>A0A2S7USL6</accession>
<comment type="similarity">
    <text evidence="1">Belongs to the bacterial solute-binding protein 1 family.</text>
</comment>
<dbReference type="Gene3D" id="3.40.190.10">
    <property type="entry name" value="Periplasmic binding protein-like II"/>
    <property type="match status" value="2"/>
</dbReference>
<keyword evidence="3" id="KW-0479">Metal-binding</keyword>
<dbReference type="PANTHER" id="PTHR30006:SF15">
    <property type="entry name" value="IRON-UTILIZATION PERIPLASMIC PROTEIN"/>
    <property type="match status" value="1"/>
</dbReference>
<name>A0A2S7USL6_9GAMM</name>
<dbReference type="EMBL" id="MSCH01000003">
    <property type="protein sequence ID" value="PQJ52261.1"/>
    <property type="molecule type" value="Genomic_DNA"/>
</dbReference>
<protein>
    <submittedName>
        <fullName evidence="5">Iron ABC transporter substrate-binding protein</fullName>
    </submittedName>
</protein>
<dbReference type="AlphaFoldDB" id="A0A2S7USL6"/>
<dbReference type="OrthoDB" id="9769567at2"/>
<dbReference type="PANTHER" id="PTHR30006">
    <property type="entry name" value="THIAMINE-BINDING PERIPLASMIC PROTEIN-RELATED"/>
    <property type="match status" value="1"/>
</dbReference>
<dbReference type="GO" id="GO:0046872">
    <property type="term" value="F:metal ion binding"/>
    <property type="evidence" value="ECO:0007669"/>
    <property type="project" value="UniProtKB-KW"/>
</dbReference>
<organism evidence="5 6">
    <name type="scientific">Psychrosphaera saromensis</name>
    <dbReference type="NCBI Taxonomy" id="716813"/>
    <lineage>
        <taxon>Bacteria</taxon>
        <taxon>Pseudomonadati</taxon>
        <taxon>Pseudomonadota</taxon>
        <taxon>Gammaproteobacteria</taxon>
        <taxon>Alteromonadales</taxon>
        <taxon>Pseudoalteromonadaceae</taxon>
        <taxon>Psychrosphaera</taxon>
    </lineage>
</organism>
<dbReference type="SUPFAM" id="SSF53850">
    <property type="entry name" value="Periplasmic binding protein-like II"/>
    <property type="match status" value="1"/>
</dbReference>
<proteinExistence type="inferred from homology"/>
<evidence type="ECO:0000256" key="4">
    <source>
        <dbReference type="SAM" id="SignalP"/>
    </source>
</evidence>
<reference evidence="5 6" key="1">
    <citation type="submission" date="2016-12" db="EMBL/GenBank/DDBJ databases">
        <title>Diversity of luminous bacteria.</title>
        <authorList>
            <person name="Yoshizawa S."/>
            <person name="Kogure K."/>
        </authorList>
    </citation>
    <scope>NUCLEOTIDE SEQUENCE [LARGE SCALE GENOMIC DNA]</scope>
    <source>
        <strain evidence="5 6">SA4-48</strain>
    </source>
</reference>
<feature type="signal peptide" evidence="4">
    <location>
        <begin position="1"/>
        <end position="18"/>
    </location>
</feature>
<dbReference type="Pfam" id="PF13343">
    <property type="entry name" value="SBP_bac_6"/>
    <property type="match status" value="1"/>
</dbReference>
<feature type="chain" id="PRO_5015528186" evidence="4">
    <location>
        <begin position="19"/>
        <end position="335"/>
    </location>
</feature>
<keyword evidence="3" id="KW-0408">Iron</keyword>
<sequence>MKKLILAFLALGTFGVLAETTQTVNIYSFRQSFLIDPILEKFTVETGIQTKVVFAKKGLIERLKREGKYSPADVVLTSDFNKLLQLKDEGLTSTIESSNIDKNVPAHFRDDQGQWIALTKRIRNIYASKTRVSNPQALTYESLAAPEFKGKVCTRSGKHPYNLGLIASMIAHKGEAETQTWLQGVKANLARKPQGNDRAQVKAIKEGLCDVSLGNSYYYGKMLENAEQKPWADAVNIVYPNQNDRGSHVNVSGAVITKYAPNKSNALQLLTFLSSEKAQQTYASVNMEYPVNPAVKPAEIMLSWGEFKEDTLPLTKVAEYREAALKLVDKVKFDL</sequence>
<evidence type="ECO:0000256" key="1">
    <source>
        <dbReference type="ARBA" id="ARBA00008520"/>
    </source>
</evidence>
<dbReference type="InterPro" id="IPR026045">
    <property type="entry name" value="Ferric-bd"/>
</dbReference>